<protein>
    <recommendedName>
        <fullName evidence="6">50S ribosomal protein L27</fullName>
    </recommendedName>
</protein>
<keyword evidence="1" id="KW-0472">Membrane</keyword>
<dbReference type="RefSeq" id="WP_076449339.1">
    <property type="nucleotide sequence ID" value="NZ_FTOJ01000001.1"/>
</dbReference>
<dbReference type="Proteomes" id="UP000186246">
    <property type="component" value="Unassembled WGS sequence"/>
</dbReference>
<dbReference type="EMBL" id="MUGO01000003">
    <property type="protein sequence ID" value="PQA96389.1"/>
    <property type="molecule type" value="Genomic_DNA"/>
</dbReference>
<reference evidence="4" key="3">
    <citation type="submission" date="2017-01" db="EMBL/GenBank/DDBJ databases">
        <authorList>
            <person name="Varghese N."/>
            <person name="Submissions S."/>
        </authorList>
    </citation>
    <scope>NUCLEOTIDE SEQUENCE [LARGE SCALE GENOMIC DNA]</scope>
    <source>
        <strain evidence="4">DSM 21068</strain>
    </source>
</reference>
<feature type="transmembrane region" description="Helical" evidence="1">
    <location>
        <begin position="48"/>
        <end position="69"/>
    </location>
</feature>
<accession>A0A1N7KC32</accession>
<evidence type="ECO:0000256" key="1">
    <source>
        <dbReference type="SAM" id="Phobius"/>
    </source>
</evidence>
<evidence type="ECO:0000313" key="5">
    <source>
        <dbReference type="Proteomes" id="UP000238314"/>
    </source>
</evidence>
<evidence type="ECO:0000313" key="2">
    <source>
        <dbReference type="EMBL" id="PQA96389.1"/>
    </source>
</evidence>
<name>A0A1N7KC32_9FLAO</name>
<dbReference type="STRING" id="551459.SAMN05421796_101447"/>
<sequence>MDFYKILLSAHKGFAYLELLLVALFIIALLATMFGFSGKVNKFLKKTTLFTMIFFHVQFLIGIIMLVINFSKGLDMGGVMKNADLRFQYVEHPFSMLVAAVLMTIVNKKVKSSDRITVPVVVMGLIAVALFGYAFPWARVFGA</sequence>
<dbReference type="Proteomes" id="UP000238314">
    <property type="component" value="Unassembled WGS sequence"/>
</dbReference>
<evidence type="ECO:0008006" key="6">
    <source>
        <dbReference type="Google" id="ProtNLM"/>
    </source>
</evidence>
<keyword evidence="1" id="KW-0812">Transmembrane</keyword>
<proteinExistence type="predicted"/>
<gene>
    <name evidence="2" type="ORF">B0A70_04530</name>
    <name evidence="3" type="ORF">SAMN05421796_101447</name>
</gene>
<reference evidence="2 5" key="1">
    <citation type="submission" date="2016-11" db="EMBL/GenBank/DDBJ databases">
        <title>Whole genomes of Flavobacteriaceae.</title>
        <authorList>
            <person name="Stine C."/>
            <person name="Li C."/>
            <person name="Tadesse D."/>
        </authorList>
    </citation>
    <scope>NUCLEOTIDE SEQUENCE [LARGE SCALE GENOMIC DNA]</scope>
    <source>
        <strain evidence="2 5">DSM 21068</strain>
    </source>
</reference>
<dbReference type="AlphaFoldDB" id="A0A1N7KC32"/>
<feature type="transmembrane region" description="Helical" evidence="1">
    <location>
        <begin position="118"/>
        <end position="138"/>
    </location>
</feature>
<feature type="transmembrane region" description="Helical" evidence="1">
    <location>
        <begin position="14"/>
        <end position="36"/>
    </location>
</feature>
<evidence type="ECO:0000313" key="3">
    <source>
        <dbReference type="EMBL" id="SIS59132.1"/>
    </source>
</evidence>
<dbReference type="EMBL" id="FTOJ01000001">
    <property type="protein sequence ID" value="SIS59132.1"/>
    <property type="molecule type" value="Genomic_DNA"/>
</dbReference>
<organism evidence="3 4">
    <name type="scientific">Chryseobacterium piscicola</name>
    <dbReference type="NCBI Taxonomy" id="551459"/>
    <lineage>
        <taxon>Bacteria</taxon>
        <taxon>Pseudomonadati</taxon>
        <taxon>Bacteroidota</taxon>
        <taxon>Flavobacteriia</taxon>
        <taxon>Flavobacteriales</taxon>
        <taxon>Weeksellaceae</taxon>
        <taxon>Chryseobacterium group</taxon>
        <taxon>Chryseobacterium</taxon>
    </lineage>
</organism>
<feature type="transmembrane region" description="Helical" evidence="1">
    <location>
        <begin position="89"/>
        <end position="106"/>
    </location>
</feature>
<dbReference type="OrthoDB" id="329514at2"/>
<keyword evidence="1" id="KW-1133">Transmembrane helix</keyword>
<reference evidence="3" key="2">
    <citation type="submission" date="2017-01" db="EMBL/GenBank/DDBJ databases">
        <authorList>
            <person name="Mah S.A."/>
            <person name="Swanson W.J."/>
            <person name="Moy G.W."/>
            <person name="Vacquier V.D."/>
        </authorList>
    </citation>
    <scope>NUCLEOTIDE SEQUENCE [LARGE SCALE GENOMIC DNA]</scope>
    <source>
        <strain evidence="3">DSM 21068</strain>
    </source>
</reference>
<keyword evidence="5" id="KW-1185">Reference proteome</keyword>
<evidence type="ECO:0000313" key="4">
    <source>
        <dbReference type="Proteomes" id="UP000186246"/>
    </source>
</evidence>